<dbReference type="Proteomes" id="UP001515660">
    <property type="component" value="Unassembled WGS sequence"/>
</dbReference>
<comment type="caution">
    <text evidence="3">The sequence shown here is derived from an EMBL/GenBank/DDBJ whole genome shotgun (WGS) entry which is preliminary data.</text>
</comment>
<proteinExistence type="predicted"/>
<feature type="domain" description="EF-hand" evidence="2">
    <location>
        <begin position="112"/>
        <end position="129"/>
    </location>
</feature>
<keyword evidence="1" id="KW-0732">Signal</keyword>
<gene>
    <name evidence="3" type="ORF">G8O29_00510</name>
</gene>
<dbReference type="InterPro" id="IPR018247">
    <property type="entry name" value="EF_Hand_1_Ca_BS"/>
</dbReference>
<dbReference type="InterPro" id="IPR002048">
    <property type="entry name" value="EF_hand_dom"/>
</dbReference>
<dbReference type="Pfam" id="PF13202">
    <property type="entry name" value="EF-hand_5"/>
    <property type="match status" value="2"/>
</dbReference>
<name>A0ABX0G1S3_9RHOB</name>
<reference evidence="3 4" key="1">
    <citation type="journal article" date="2022" name="Microorganisms">
        <title>Genome Sequence and Characterization of a Xanthorhodopsin-Containing, Aerobic Anoxygenic Phototrophic Rhodobacter Species, Isolated from Mesophilic Conditions at Yellowstone National Park.</title>
        <authorList>
            <person name="Kyndt J.A."/>
            <person name="Robertson S."/>
            <person name="Shoffstall I.B."/>
            <person name="Ramaley R.F."/>
            <person name="Meyer T.E."/>
        </authorList>
    </citation>
    <scope>NUCLEOTIDE SEQUENCE [LARGE SCALE GENOMIC DNA]</scope>
    <source>
        <strain evidence="3 4">M37P</strain>
    </source>
</reference>
<sequence length="179" mass="18763">MRRRMMMAVLMAMGLARAASAQDSFAELRVGGDPDRFVAEVTDLIAGFGGPQGLTAAGIEDHIALERAGARASALRRLLAMDLDGDGALDRAELKVSQRAASAAMRGRMERQFIAADGDGDGRISPVEMAEVGRTAALRALGEAEAEALRALMSLDRNGDAALTRDEVAAAIIPPDEAT</sequence>
<feature type="chain" id="PRO_5046717602" description="EF-hand domain-containing protein" evidence="1">
    <location>
        <begin position="22"/>
        <end position="179"/>
    </location>
</feature>
<evidence type="ECO:0000256" key="1">
    <source>
        <dbReference type="SAM" id="SignalP"/>
    </source>
</evidence>
<keyword evidence="4" id="KW-1185">Reference proteome</keyword>
<dbReference type="RefSeq" id="WP_166401277.1">
    <property type="nucleotide sequence ID" value="NZ_JAANHS010000001.1"/>
</dbReference>
<evidence type="ECO:0000313" key="3">
    <source>
        <dbReference type="EMBL" id="NHB75220.1"/>
    </source>
</evidence>
<evidence type="ECO:0000259" key="2">
    <source>
        <dbReference type="Pfam" id="PF13202"/>
    </source>
</evidence>
<dbReference type="Gene3D" id="1.10.238.10">
    <property type="entry name" value="EF-hand"/>
    <property type="match status" value="1"/>
</dbReference>
<feature type="domain" description="EF-hand" evidence="2">
    <location>
        <begin position="80"/>
        <end position="95"/>
    </location>
</feature>
<dbReference type="EMBL" id="JAANHS010000001">
    <property type="protein sequence ID" value="NHB75220.1"/>
    <property type="molecule type" value="Genomic_DNA"/>
</dbReference>
<feature type="signal peptide" evidence="1">
    <location>
        <begin position="1"/>
        <end position="21"/>
    </location>
</feature>
<dbReference type="InterPro" id="IPR011992">
    <property type="entry name" value="EF-hand-dom_pair"/>
</dbReference>
<dbReference type="SUPFAM" id="SSF47473">
    <property type="entry name" value="EF-hand"/>
    <property type="match status" value="1"/>
</dbReference>
<dbReference type="PROSITE" id="PS00018">
    <property type="entry name" value="EF_HAND_1"/>
    <property type="match status" value="1"/>
</dbReference>
<accession>A0ABX0G1S3</accession>
<evidence type="ECO:0000313" key="4">
    <source>
        <dbReference type="Proteomes" id="UP001515660"/>
    </source>
</evidence>
<organism evidence="3 4">
    <name type="scientific">Rhodobacter calidifons</name>
    <dbReference type="NCBI Taxonomy" id="2715277"/>
    <lineage>
        <taxon>Bacteria</taxon>
        <taxon>Pseudomonadati</taxon>
        <taxon>Pseudomonadota</taxon>
        <taxon>Alphaproteobacteria</taxon>
        <taxon>Rhodobacterales</taxon>
        <taxon>Rhodobacter group</taxon>
        <taxon>Rhodobacter</taxon>
    </lineage>
</organism>
<protein>
    <recommendedName>
        <fullName evidence="2">EF-hand domain-containing protein</fullName>
    </recommendedName>
</protein>